<organism evidence="3 4">
    <name type="scientific">[Candida] arabinofermentans NRRL YB-2248</name>
    <dbReference type="NCBI Taxonomy" id="983967"/>
    <lineage>
        <taxon>Eukaryota</taxon>
        <taxon>Fungi</taxon>
        <taxon>Dikarya</taxon>
        <taxon>Ascomycota</taxon>
        <taxon>Saccharomycotina</taxon>
        <taxon>Pichiomycetes</taxon>
        <taxon>Pichiales</taxon>
        <taxon>Pichiaceae</taxon>
        <taxon>Ogataea</taxon>
        <taxon>Ogataea/Candida clade</taxon>
    </lineage>
</organism>
<dbReference type="GO" id="GO:0005634">
    <property type="term" value="C:nucleus"/>
    <property type="evidence" value="ECO:0007669"/>
    <property type="project" value="TreeGrafter"/>
</dbReference>
<name>A0A1E4T643_9ASCO</name>
<dbReference type="PROSITE" id="PS50030">
    <property type="entry name" value="UBA"/>
    <property type="match status" value="1"/>
</dbReference>
<dbReference type="Pfam" id="PF00627">
    <property type="entry name" value="UBA"/>
    <property type="match status" value="1"/>
</dbReference>
<feature type="region of interest" description="Disordered" evidence="1">
    <location>
        <begin position="50"/>
        <end position="69"/>
    </location>
</feature>
<dbReference type="SUPFAM" id="SSF46934">
    <property type="entry name" value="UBA-like"/>
    <property type="match status" value="1"/>
</dbReference>
<dbReference type="PANTHER" id="PTHR39597">
    <property type="entry name" value="UBA DOMAIN-CONTAINING PROTEIN RUP1"/>
    <property type="match status" value="1"/>
</dbReference>
<feature type="compositionally biased region" description="Acidic residues" evidence="1">
    <location>
        <begin position="574"/>
        <end position="585"/>
    </location>
</feature>
<feature type="region of interest" description="Disordered" evidence="1">
    <location>
        <begin position="559"/>
        <end position="611"/>
    </location>
</feature>
<dbReference type="PANTHER" id="PTHR39597:SF1">
    <property type="entry name" value="UBA DOMAIN-CONTAINING PROTEIN RUP1"/>
    <property type="match status" value="1"/>
</dbReference>
<dbReference type="Gene3D" id="1.10.8.10">
    <property type="entry name" value="DNA helicase RuvA subunit, C-terminal domain"/>
    <property type="match status" value="1"/>
</dbReference>
<accession>A0A1E4T643</accession>
<protein>
    <recommendedName>
        <fullName evidence="2">UBA domain-containing protein</fullName>
    </recommendedName>
</protein>
<gene>
    <name evidence="3" type="ORF">CANARDRAFT_194035</name>
</gene>
<dbReference type="SMART" id="SM00165">
    <property type="entry name" value="UBA"/>
    <property type="match status" value="1"/>
</dbReference>
<dbReference type="GO" id="GO:0016579">
    <property type="term" value="P:protein deubiquitination"/>
    <property type="evidence" value="ECO:0007669"/>
    <property type="project" value="TreeGrafter"/>
</dbReference>
<proteinExistence type="predicted"/>
<evidence type="ECO:0000259" key="2">
    <source>
        <dbReference type="PROSITE" id="PS50030"/>
    </source>
</evidence>
<evidence type="ECO:0000313" key="4">
    <source>
        <dbReference type="Proteomes" id="UP000094801"/>
    </source>
</evidence>
<dbReference type="EMBL" id="KV453848">
    <property type="protein sequence ID" value="ODV87138.1"/>
    <property type="molecule type" value="Genomic_DNA"/>
</dbReference>
<dbReference type="InterPro" id="IPR055335">
    <property type="entry name" value="Ucp6/RUP1"/>
</dbReference>
<dbReference type="STRING" id="983967.A0A1E4T643"/>
<dbReference type="OrthoDB" id="4489171at2759"/>
<feature type="domain" description="UBA" evidence="2">
    <location>
        <begin position="2"/>
        <end position="41"/>
    </location>
</feature>
<dbReference type="Proteomes" id="UP000094801">
    <property type="component" value="Unassembled WGS sequence"/>
</dbReference>
<sequence>MSLQENVENLVAMGIAPDIAESALKRCNNNIEQAAGLIYQDVPDTISDPLPSYDSRSIPLGSESESNTASIRLEDDIKSKIASYGYGNADSEYDLTQHHNVIEKEPVYNVYEDFKRMVRTEQIPPILLPNKSDLLEGYFAPLLMILSNIPEFRNLILHHQFFGYGYAPQWWKNEKCLQNPSVVLEIQRLVAFLTGDSNREFASIRNLTDVTSKMITEEYESSSEFIQFILTTVVDLFAKANYDLTSRIQKLLSSSFHNLETGETSLYRAFPVEKSDFAPTIYEILHNILWGKNFEMLGKTSFQKFGDVITVSFDSNGDNMMRPFKLDEKFYPQIYTEEYCYLVKAAHDNLLENRAKVKQLSTQLMFLRSFKGKKVPKVLEATLSYLESLTEPEEGVEEAFEEILAVSEHIQRRVQENNEKINTFTQEKSQINIYDIDYLFGELKAELEPWILTGIIVNERQFCYLRKYPDGSQQWVFFNYELDDGKDFKIDEIEYDDLAVMIQNYSLNDFETGMVLVYVRESVFNSTDYSPMHSGLAEFIHKDNETLAADIEAYSSAVPNELDNDDDSKVSLDDSSDDDEKENEDGIAIPQPENEEQDAIKGKEWPNLVDL</sequence>
<evidence type="ECO:0000313" key="3">
    <source>
        <dbReference type="EMBL" id="ODV87138.1"/>
    </source>
</evidence>
<reference evidence="4" key="1">
    <citation type="submission" date="2016-04" db="EMBL/GenBank/DDBJ databases">
        <title>Comparative genomics of biotechnologically important yeasts.</title>
        <authorList>
            <consortium name="DOE Joint Genome Institute"/>
            <person name="Riley R."/>
            <person name="Haridas S."/>
            <person name="Wolfe K.H."/>
            <person name="Lopes M.R."/>
            <person name="Hittinger C.T."/>
            <person name="Goker M."/>
            <person name="Salamov A."/>
            <person name="Wisecaver J."/>
            <person name="Long T.M."/>
            <person name="Aerts A.L."/>
            <person name="Barry K."/>
            <person name="Choi C."/>
            <person name="Clum A."/>
            <person name="Coughlan A.Y."/>
            <person name="Deshpande S."/>
            <person name="Douglass A.P."/>
            <person name="Hanson S.J."/>
            <person name="Klenk H.-P."/>
            <person name="Labutti K."/>
            <person name="Lapidus A."/>
            <person name="Lindquist E."/>
            <person name="Lipzen A."/>
            <person name="Meier-Kolthoff J.P."/>
            <person name="Ohm R.A."/>
            <person name="Otillar R.P."/>
            <person name="Pangilinan J."/>
            <person name="Peng Y."/>
            <person name="Rokas A."/>
            <person name="Rosa C.A."/>
            <person name="Scheuner C."/>
            <person name="Sibirny A.A."/>
            <person name="Slot J.C."/>
            <person name="Stielow J.B."/>
            <person name="Sun H."/>
            <person name="Kurtzman C.P."/>
            <person name="Blackwell M."/>
            <person name="Grigoriev I.V."/>
            <person name="Jeffries T.W."/>
        </authorList>
    </citation>
    <scope>NUCLEOTIDE SEQUENCE [LARGE SCALE GENOMIC DNA]</scope>
    <source>
        <strain evidence="4">NRRL YB-2248</strain>
    </source>
</reference>
<dbReference type="InterPro" id="IPR009060">
    <property type="entry name" value="UBA-like_sf"/>
</dbReference>
<evidence type="ECO:0000256" key="1">
    <source>
        <dbReference type="SAM" id="MobiDB-lite"/>
    </source>
</evidence>
<dbReference type="GO" id="GO:0005829">
    <property type="term" value="C:cytosol"/>
    <property type="evidence" value="ECO:0007669"/>
    <property type="project" value="TreeGrafter"/>
</dbReference>
<dbReference type="AlphaFoldDB" id="A0A1E4T643"/>
<keyword evidence="4" id="KW-1185">Reference proteome</keyword>
<dbReference type="InterPro" id="IPR015940">
    <property type="entry name" value="UBA"/>
</dbReference>